<dbReference type="EMBL" id="JAQOUE010000001">
    <property type="protein sequence ID" value="MDT7043634.1"/>
    <property type="molecule type" value="Genomic_DNA"/>
</dbReference>
<keyword evidence="2" id="KW-1185">Reference proteome</keyword>
<protein>
    <submittedName>
        <fullName evidence="1">Uncharacterized protein</fullName>
    </submittedName>
</protein>
<reference evidence="1 2" key="1">
    <citation type="journal article" date="2023" name="ISME J.">
        <title>Cultivation and genomic characterization of novel and ubiquitous marine nitrite-oxidizing bacteria from the Nitrospirales.</title>
        <authorList>
            <person name="Mueller A.J."/>
            <person name="Daebeler A."/>
            <person name="Herbold C.W."/>
            <person name="Kirkegaard R.H."/>
            <person name="Daims H."/>
        </authorList>
    </citation>
    <scope>NUCLEOTIDE SEQUENCE [LARGE SCALE GENOMIC DNA]</scope>
    <source>
        <strain evidence="1 2">EB</strain>
    </source>
</reference>
<dbReference type="RefSeq" id="WP_313834200.1">
    <property type="nucleotide sequence ID" value="NZ_JAQOUE010000001.1"/>
</dbReference>
<accession>A0ABU3KAX3</accession>
<evidence type="ECO:0000313" key="1">
    <source>
        <dbReference type="EMBL" id="MDT7043634.1"/>
    </source>
</evidence>
<name>A0ABU3KAX3_9BACT</name>
<gene>
    <name evidence="1" type="ORF">PPG34_14850</name>
</gene>
<proteinExistence type="predicted"/>
<dbReference type="Proteomes" id="UP001250932">
    <property type="component" value="Unassembled WGS sequence"/>
</dbReference>
<organism evidence="1 2">
    <name type="scientific">Candidatus Nitronereus thalassa</name>
    <dbReference type="NCBI Taxonomy" id="3020898"/>
    <lineage>
        <taxon>Bacteria</taxon>
        <taxon>Pseudomonadati</taxon>
        <taxon>Nitrospirota</taxon>
        <taxon>Nitrospiria</taxon>
        <taxon>Nitrospirales</taxon>
        <taxon>Nitrospiraceae</taxon>
        <taxon>Candidatus Nitronereus</taxon>
    </lineage>
</organism>
<evidence type="ECO:0000313" key="2">
    <source>
        <dbReference type="Proteomes" id="UP001250932"/>
    </source>
</evidence>
<comment type="caution">
    <text evidence="1">The sequence shown here is derived from an EMBL/GenBank/DDBJ whole genome shotgun (WGS) entry which is preliminary data.</text>
</comment>
<sequence length="50" mass="5587">MSEVFVIINAGLQVWGWPGTTMSQVNTVAWHELRMTVYRSLSTSSCVSLL</sequence>